<sequence length="341" mass="37862">MSRLELRCQGESDWWLDGPYGSVKFASERAVDSFVRTMSDGPDALKDHLISGAVFSCTKSGNVDAAEIFSALWLESSNGFTVAGASTSFLAHDQGVEDVMSCISQAGRWLTEVAHPESVTCFIKANSPRAAKPIDKSGPPPPPERRQSSCDTLKSIVDDPKLFEAAIQALRQHRAKTKDSSSSNLKLQDSRDIDAIYILTWWNRTGGDLLTLYDAQVHPSWILFVKAMPDKHLRTGSTTLAWFFTNGAWAQGVMDGYCIWYAPNGSWFGVNIYCPVQFLGIGTAPYYEVAWSEWGKETFFKPVDEPFMSFDFPRSLGYDIQIKPQSGHSSIIVYVIVSKIP</sequence>
<protein>
    <submittedName>
        <fullName evidence="2">Uncharacterized protein</fullName>
    </submittedName>
</protein>
<accession>A0A8H5JVR4</accession>
<proteinExistence type="predicted"/>
<evidence type="ECO:0000313" key="3">
    <source>
        <dbReference type="Proteomes" id="UP000574317"/>
    </source>
</evidence>
<feature type="region of interest" description="Disordered" evidence="1">
    <location>
        <begin position="130"/>
        <end position="149"/>
    </location>
</feature>
<dbReference type="EMBL" id="JAAOAO010000107">
    <property type="protein sequence ID" value="KAF5562542.1"/>
    <property type="molecule type" value="Genomic_DNA"/>
</dbReference>
<reference evidence="2 3" key="1">
    <citation type="submission" date="2020-05" db="EMBL/GenBank/DDBJ databases">
        <title>Identification and distribution of gene clusters putatively required for synthesis of sphingolipid metabolism inhibitors in phylogenetically diverse species of the filamentous fungus Fusarium.</title>
        <authorList>
            <person name="Kim H.-S."/>
            <person name="Busman M."/>
            <person name="Brown D.W."/>
            <person name="Divon H."/>
            <person name="Uhlig S."/>
            <person name="Proctor R.H."/>
        </authorList>
    </citation>
    <scope>NUCLEOTIDE SEQUENCE [LARGE SCALE GENOMIC DNA]</scope>
    <source>
        <strain evidence="2 3">NRRL 25196</strain>
    </source>
</reference>
<evidence type="ECO:0000313" key="2">
    <source>
        <dbReference type="EMBL" id="KAF5562542.1"/>
    </source>
</evidence>
<organism evidence="2 3">
    <name type="scientific">Fusarium napiforme</name>
    <dbReference type="NCBI Taxonomy" id="42672"/>
    <lineage>
        <taxon>Eukaryota</taxon>
        <taxon>Fungi</taxon>
        <taxon>Dikarya</taxon>
        <taxon>Ascomycota</taxon>
        <taxon>Pezizomycotina</taxon>
        <taxon>Sordariomycetes</taxon>
        <taxon>Hypocreomycetidae</taxon>
        <taxon>Hypocreales</taxon>
        <taxon>Nectriaceae</taxon>
        <taxon>Fusarium</taxon>
        <taxon>Fusarium fujikuroi species complex</taxon>
    </lineage>
</organism>
<gene>
    <name evidence="2" type="ORF">FNAPI_3116</name>
</gene>
<dbReference type="Proteomes" id="UP000574317">
    <property type="component" value="Unassembled WGS sequence"/>
</dbReference>
<name>A0A8H5JVR4_9HYPO</name>
<evidence type="ECO:0000256" key="1">
    <source>
        <dbReference type="SAM" id="MobiDB-lite"/>
    </source>
</evidence>
<comment type="caution">
    <text evidence="2">The sequence shown here is derived from an EMBL/GenBank/DDBJ whole genome shotgun (WGS) entry which is preliminary data.</text>
</comment>
<dbReference type="AlphaFoldDB" id="A0A8H5JVR4"/>
<keyword evidence="3" id="KW-1185">Reference proteome</keyword>